<dbReference type="Gene3D" id="3.40.50.1980">
    <property type="entry name" value="Nitrogenase molybdenum iron protein domain"/>
    <property type="match status" value="2"/>
</dbReference>
<evidence type="ECO:0000313" key="5">
    <source>
        <dbReference type="EMBL" id="MDR6723288.1"/>
    </source>
</evidence>
<evidence type="ECO:0000259" key="4">
    <source>
        <dbReference type="PROSITE" id="PS50983"/>
    </source>
</evidence>
<dbReference type="SUPFAM" id="SSF53807">
    <property type="entry name" value="Helical backbone' metal receptor"/>
    <property type="match status" value="1"/>
</dbReference>
<evidence type="ECO:0000256" key="2">
    <source>
        <dbReference type="SAM" id="MobiDB-lite"/>
    </source>
</evidence>
<dbReference type="InterPro" id="IPR002491">
    <property type="entry name" value="ABC_transptr_periplasmic_BD"/>
</dbReference>
<dbReference type="EMBL" id="JAVDTR010000004">
    <property type="protein sequence ID" value="MDR6723288.1"/>
    <property type="molecule type" value="Genomic_DNA"/>
</dbReference>
<dbReference type="PANTHER" id="PTHR30535:SF7">
    <property type="entry name" value="IRON(III) DICITRATE-BINDING PROTEIN"/>
    <property type="match status" value="1"/>
</dbReference>
<feature type="domain" description="Fe/B12 periplasmic-binding" evidence="4">
    <location>
        <begin position="88"/>
        <end position="355"/>
    </location>
</feature>
<dbReference type="RefSeq" id="WP_056695717.1">
    <property type="nucleotide sequence ID" value="NZ_JAVDTR010000004.1"/>
</dbReference>
<comment type="similarity">
    <text evidence="1">Belongs to the bacterial solute-binding protein 8 family.</text>
</comment>
<protein>
    <submittedName>
        <fullName evidence="5">Iron complex transport system substrate-binding protein</fullName>
    </submittedName>
</protein>
<dbReference type="Proteomes" id="UP001254832">
    <property type="component" value="Unassembled WGS sequence"/>
</dbReference>
<feature type="region of interest" description="Disordered" evidence="2">
    <location>
        <begin position="29"/>
        <end position="57"/>
    </location>
</feature>
<feature type="signal peptide" evidence="3">
    <location>
        <begin position="1"/>
        <end position="26"/>
    </location>
</feature>
<evidence type="ECO:0000256" key="3">
    <source>
        <dbReference type="SAM" id="SignalP"/>
    </source>
</evidence>
<dbReference type="PROSITE" id="PS50983">
    <property type="entry name" value="FE_B12_PBP"/>
    <property type="match status" value="1"/>
</dbReference>
<feature type="compositionally biased region" description="Low complexity" evidence="2">
    <location>
        <begin position="29"/>
        <end position="55"/>
    </location>
</feature>
<organism evidence="5 6">
    <name type="scientific">Paenibacillus amylolyticus</name>
    <dbReference type="NCBI Taxonomy" id="1451"/>
    <lineage>
        <taxon>Bacteria</taxon>
        <taxon>Bacillati</taxon>
        <taxon>Bacillota</taxon>
        <taxon>Bacilli</taxon>
        <taxon>Bacillales</taxon>
        <taxon>Paenibacillaceae</taxon>
        <taxon>Paenibacillus</taxon>
    </lineage>
</organism>
<feature type="chain" id="PRO_5042986939" evidence="3">
    <location>
        <begin position="27"/>
        <end position="357"/>
    </location>
</feature>
<sequence length="357" mass="38755">MKFTSRKILITCLSLMLLLLAACSNATSSNTEQTTTSGENTTNTSESTTTAGDTNKTTYPLTIENFSISGEGGEWKPKSQTFEKAPERVVANTQSVAEMLIKLGLTDKMVGVAALYGSVTPDVADDFAKIPVLSENYVGKELVVGASPDIVLGRGDLFADADWGVGTVDGLNDMNIHTFLQTTNHKGTLDSLYNDIAQLGQIFDVQENATSFTESLKARAEAIKASVADQPEHTFAYIVPASEDSITVSSMQNDTYQLDALSLLKLKNTFDGVQGEVSVEQLITANPDYLLLSAYTGSPDIDKLIQNLYANPALQSMNAIKNKQIYVTDFGQFWGYGHQILDGIENMQKQMNENPIQ</sequence>
<evidence type="ECO:0000313" key="6">
    <source>
        <dbReference type="Proteomes" id="UP001254832"/>
    </source>
</evidence>
<accession>A0AAP5LNB2</accession>
<dbReference type="PROSITE" id="PS51257">
    <property type="entry name" value="PROKAR_LIPOPROTEIN"/>
    <property type="match status" value="1"/>
</dbReference>
<keyword evidence="3" id="KW-0732">Signal</keyword>
<comment type="caution">
    <text evidence="5">The sequence shown here is derived from an EMBL/GenBank/DDBJ whole genome shotgun (WGS) entry which is preliminary data.</text>
</comment>
<proteinExistence type="inferred from homology"/>
<dbReference type="AlphaFoldDB" id="A0AAP5LNB2"/>
<dbReference type="PANTHER" id="PTHR30535">
    <property type="entry name" value="VITAMIN B12-BINDING PROTEIN"/>
    <property type="match status" value="1"/>
</dbReference>
<dbReference type="Pfam" id="PF01497">
    <property type="entry name" value="Peripla_BP_2"/>
    <property type="match status" value="1"/>
</dbReference>
<name>A0AAP5LNB2_PAEAM</name>
<evidence type="ECO:0000256" key="1">
    <source>
        <dbReference type="ARBA" id="ARBA00008814"/>
    </source>
</evidence>
<dbReference type="InterPro" id="IPR050902">
    <property type="entry name" value="ABC_Transporter_SBP"/>
</dbReference>
<gene>
    <name evidence="5" type="ORF">J2W91_001740</name>
</gene>
<reference evidence="5" key="1">
    <citation type="submission" date="2023-07" db="EMBL/GenBank/DDBJ databases">
        <title>Sorghum-associated microbial communities from plants grown in Nebraska, USA.</title>
        <authorList>
            <person name="Schachtman D."/>
        </authorList>
    </citation>
    <scope>NUCLEOTIDE SEQUENCE</scope>
    <source>
        <strain evidence="5">BE80</strain>
    </source>
</reference>